<evidence type="ECO:0000313" key="4">
    <source>
        <dbReference type="EMBL" id="KAF9742535.1"/>
    </source>
</evidence>
<dbReference type="PROSITE" id="PS00061">
    <property type="entry name" value="ADH_SHORT"/>
    <property type="match status" value="1"/>
</dbReference>
<dbReference type="PRINTS" id="PR00081">
    <property type="entry name" value="GDHRDH"/>
</dbReference>
<evidence type="ECO:0000256" key="1">
    <source>
        <dbReference type="ARBA" id="ARBA00006484"/>
    </source>
</evidence>
<accession>A0A8H7K1T7</accession>
<evidence type="ECO:0000256" key="3">
    <source>
        <dbReference type="ARBA" id="ARBA00023002"/>
    </source>
</evidence>
<dbReference type="SUPFAM" id="SSF51735">
    <property type="entry name" value="NAD(P)-binding Rossmann-fold domains"/>
    <property type="match status" value="1"/>
</dbReference>
<dbReference type="PRINTS" id="PR00080">
    <property type="entry name" value="SDRFAMILY"/>
</dbReference>
<dbReference type="InterPro" id="IPR036291">
    <property type="entry name" value="NAD(P)-bd_dom_sf"/>
</dbReference>
<dbReference type="Gene3D" id="3.40.50.720">
    <property type="entry name" value="NAD(P)-binding Rossmann-like Domain"/>
    <property type="match status" value="1"/>
</dbReference>
<gene>
    <name evidence="4" type="ORF">IM811_009188</name>
</gene>
<comment type="caution">
    <text evidence="4">The sequence shown here is derived from an EMBL/GenBank/DDBJ whole genome shotgun (WGS) entry which is preliminary data.</text>
</comment>
<sequence>MMSAAQFQDKVIALTGAAQGMGLATAILLASRGASLSIADIQASTLDGAKEKIQSQVPGAQVHTFALDVRKEEAVEAWIKEAVAKYGRLDGAANLAGVVPKTIHSDSGSVEKMSADDWDFIMDINAKGLMFCMKHQLRQLGEGGSVVNVSSIAGVTGRSNNGSYAASKHAVIGLTKSAAKEVGPRGVRVNAICPGRIATPMLAQAAEAAGRSGSNTEAERELNQEISLRRVGQPEEVATLIAFLLSSDASYISGASIGIDGGWNC</sequence>
<dbReference type="InterPro" id="IPR002347">
    <property type="entry name" value="SDR_fam"/>
</dbReference>
<organism evidence="4 5">
    <name type="scientific">Bionectria ochroleuca</name>
    <name type="common">Gliocladium roseum</name>
    <dbReference type="NCBI Taxonomy" id="29856"/>
    <lineage>
        <taxon>Eukaryota</taxon>
        <taxon>Fungi</taxon>
        <taxon>Dikarya</taxon>
        <taxon>Ascomycota</taxon>
        <taxon>Pezizomycotina</taxon>
        <taxon>Sordariomycetes</taxon>
        <taxon>Hypocreomycetidae</taxon>
        <taxon>Hypocreales</taxon>
        <taxon>Bionectriaceae</taxon>
        <taxon>Clonostachys</taxon>
    </lineage>
</organism>
<dbReference type="EMBL" id="JADCTT010000020">
    <property type="protein sequence ID" value="KAF9742535.1"/>
    <property type="molecule type" value="Genomic_DNA"/>
</dbReference>
<proteinExistence type="inferred from homology"/>
<dbReference type="InterPro" id="IPR020904">
    <property type="entry name" value="Sc_DH/Rdtase_CS"/>
</dbReference>
<keyword evidence="3" id="KW-0560">Oxidoreductase</keyword>
<dbReference type="Pfam" id="PF13561">
    <property type="entry name" value="adh_short_C2"/>
    <property type="match status" value="1"/>
</dbReference>
<name>A0A8H7K1T7_BIOOC</name>
<dbReference type="PANTHER" id="PTHR24321">
    <property type="entry name" value="DEHYDROGENASES, SHORT CHAIN"/>
    <property type="match status" value="1"/>
</dbReference>
<dbReference type="FunFam" id="3.40.50.720:FF:000084">
    <property type="entry name" value="Short-chain dehydrogenase reductase"/>
    <property type="match status" value="1"/>
</dbReference>
<dbReference type="PANTHER" id="PTHR24321:SF8">
    <property type="entry name" value="ESTRADIOL 17-BETA-DEHYDROGENASE 8-RELATED"/>
    <property type="match status" value="1"/>
</dbReference>
<reference evidence="4" key="1">
    <citation type="submission" date="2020-10" db="EMBL/GenBank/DDBJ databases">
        <title>High-Quality Genome Resource of Clonostachys rosea strain S41 by Oxford Nanopore Long-Read Sequencing.</title>
        <authorList>
            <person name="Wang H."/>
        </authorList>
    </citation>
    <scope>NUCLEOTIDE SEQUENCE</scope>
    <source>
        <strain evidence="4">S41</strain>
    </source>
</reference>
<dbReference type="Proteomes" id="UP000616885">
    <property type="component" value="Unassembled WGS sequence"/>
</dbReference>
<keyword evidence="2" id="KW-0521">NADP</keyword>
<comment type="similarity">
    <text evidence="1">Belongs to the short-chain dehydrogenases/reductases (SDR) family.</text>
</comment>
<dbReference type="GO" id="GO:0016491">
    <property type="term" value="F:oxidoreductase activity"/>
    <property type="evidence" value="ECO:0007669"/>
    <property type="project" value="UniProtKB-KW"/>
</dbReference>
<dbReference type="AlphaFoldDB" id="A0A8H7K1T7"/>
<protein>
    <submittedName>
        <fullName evidence="4">Uncharacterized protein</fullName>
    </submittedName>
</protein>
<evidence type="ECO:0000256" key="2">
    <source>
        <dbReference type="ARBA" id="ARBA00022857"/>
    </source>
</evidence>
<evidence type="ECO:0000313" key="5">
    <source>
        <dbReference type="Proteomes" id="UP000616885"/>
    </source>
</evidence>